<dbReference type="AlphaFoldDB" id="A0A8T6ZBD5"/>
<comment type="caution">
    <text evidence="1">The sequence shown here is derived from an EMBL/GenBank/DDBJ whole genome shotgun (WGS) entry which is preliminary data.</text>
</comment>
<name>A0A8T6ZBD5_9BURK</name>
<sequence length="55" mass="5881">MSARIARTMRALGEAFDAGRFVAPVVAAHFPRERAREAYEAVAAATHGRVAINLG</sequence>
<protein>
    <submittedName>
        <fullName evidence="1">Uncharacterized protein</fullName>
    </submittedName>
</protein>
<accession>A0A8T6ZBD5</accession>
<dbReference type="RefSeq" id="WP_161790845.1">
    <property type="nucleotide sequence ID" value="NZ_CADFGF010000001.1"/>
</dbReference>
<dbReference type="Proteomes" id="UP000030460">
    <property type="component" value="Unassembled WGS sequence"/>
</dbReference>
<dbReference type="OrthoDB" id="9780520at2"/>
<gene>
    <name evidence="1" type="ORF">NH14_010625</name>
</gene>
<organism evidence="1 2">
    <name type="scientific">Paraburkholderia sacchari</name>
    <dbReference type="NCBI Taxonomy" id="159450"/>
    <lineage>
        <taxon>Bacteria</taxon>
        <taxon>Pseudomonadati</taxon>
        <taxon>Pseudomonadota</taxon>
        <taxon>Betaproteobacteria</taxon>
        <taxon>Burkholderiales</taxon>
        <taxon>Burkholderiaceae</taxon>
        <taxon>Paraburkholderia</taxon>
    </lineage>
</organism>
<evidence type="ECO:0000313" key="1">
    <source>
        <dbReference type="EMBL" id="NLP61610.1"/>
    </source>
</evidence>
<proteinExistence type="predicted"/>
<reference evidence="1" key="2">
    <citation type="submission" date="2020-04" db="EMBL/GenBank/DDBJ databases">
        <authorList>
            <person name="Alexandrino P."/>
            <person name="Mendonca T."/>
            <person name="Guaman L."/>
            <person name="Cherix J."/>
            <person name="Lozano-Sakalauskas G."/>
            <person name="Fujita A."/>
            <person name="Filho E.R."/>
            <person name="Long P."/>
            <person name="Padilla G."/>
            <person name="Taciro M.K."/>
            <person name="Gomez J.G."/>
            <person name="Silva L.F."/>
            <person name="Torres M."/>
        </authorList>
    </citation>
    <scope>NUCLEOTIDE SEQUENCE</scope>
    <source>
        <strain evidence="1">LMG 19450</strain>
    </source>
</reference>
<dbReference type="EMBL" id="JTDB02000002">
    <property type="protein sequence ID" value="NLP61610.1"/>
    <property type="molecule type" value="Genomic_DNA"/>
</dbReference>
<evidence type="ECO:0000313" key="2">
    <source>
        <dbReference type="Proteomes" id="UP000030460"/>
    </source>
</evidence>
<reference evidence="1" key="1">
    <citation type="journal article" date="2015" name="Genome Announc.">
        <title>Draft Genome Sequence of the Polyhydroxyalkanoate-Producing Bacterium Burkholderia sacchari LMG 19450 Isolated from Brazilian Sugarcane Plantation Soil.</title>
        <authorList>
            <person name="Alexandrino P.M."/>
            <person name="Mendonca T.T."/>
            <person name="Guaman Bautista L.P."/>
            <person name="Cherix J."/>
            <person name="Lozano-Sakalauskas G.C."/>
            <person name="Fujita A."/>
            <person name="Ramos Filho E."/>
            <person name="Long P."/>
            <person name="Padilla G."/>
            <person name="Taciro M.K."/>
            <person name="Gomez J.G."/>
            <person name="Silva L.F."/>
        </authorList>
    </citation>
    <scope>NUCLEOTIDE SEQUENCE</scope>
    <source>
        <strain evidence="1">LMG 19450</strain>
    </source>
</reference>
<keyword evidence="2" id="KW-1185">Reference proteome</keyword>